<proteinExistence type="predicted"/>
<name>A0ABT2NF62_9CYAN</name>
<dbReference type="Proteomes" id="UP001525961">
    <property type="component" value="Unassembled WGS sequence"/>
</dbReference>
<comment type="caution">
    <text evidence="1">The sequence shown here is derived from an EMBL/GenBank/DDBJ whole genome shotgun (WGS) entry which is preliminary data.</text>
</comment>
<gene>
    <name evidence="1" type="ORF">NG792_21775</name>
</gene>
<reference evidence="1 2" key="1">
    <citation type="journal article" date="2022" name="Front. Microbiol.">
        <title>High genomic differentiation and limited gene flow indicate recent cryptic speciation within the genus Laspinema (cyanobacteria).</title>
        <authorList>
            <person name="Stanojkovic A."/>
            <person name="Skoupy S."/>
            <person name="Skaloud P."/>
            <person name="Dvorak P."/>
        </authorList>
    </citation>
    <scope>NUCLEOTIDE SEQUENCE [LARGE SCALE GENOMIC DNA]</scope>
    <source>
        <strain evidence="1 2">D3b</strain>
    </source>
</reference>
<protein>
    <submittedName>
        <fullName evidence="1">Uncharacterized protein</fullName>
    </submittedName>
</protein>
<dbReference type="RefSeq" id="WP_261201854.1">
    <property type="nucleotide sequence ID" value="NZ_JAMXFA010000036.1"/>
</dbReference>
<accession>A0ABT2NF62</accession>
<sequence length="178" mass="20441">MTYTLNFALNLNKEGENIIYDSEQFADQPIQISVPQIITILERFIGKPFHRAGLIENRKSEKVQIKDAFSEKKVQDEVKAINENLIAKSSLKGLSGQAYYCQIKELDTQKINEITSDLSNYLQESISSINSENFLADETSVLISALKEVVEIRNYLARYFKKAPNKMYRNGYFVIILM</sequence>
<dbReference type="EMBL" id="JAMXFA010000036">
    <property type="protein sequence ID" value="MCT7980355.1"/>
    <property type="molecule type" value="Genomic_DNA"/>
</dbReference>
<evidence type="ECO:0000313" key="1">
    <source>
        <dbReference type="EMBL" id="MCT7980355.1"/>
    </source>
</evidence>
<keyword evidence="2" id="KW-1185">Reference proteome</keyword>
<evidence type="ECO:0000313" key="2">
    <source>
        <dbReference type="Proteomes" id="UP001525961"/>
    </source>
</evidence>
<organism evidence="1 2">
    <name type="scientific">Laspinema olomoucense D3b</name>
    <dbReference type="NCBI Taxonomy" id="2953688"/>
    <lineage>
        <taxon>Bacteria</taxon>
        <taxon>Bacillati</taxon>
        <taxon>Cyanobacteriota</taxon>
        <taxon>Cyanophyceae</taxon>
        <taxon>Oscillatoriophycideae</taxon>
        <taxon>Oscillatoriales</taxon>
        <taxon>Laspinemataceae</taxon>
        <taxon>Laspinema</taxon>
        <taxon>Laspinema olomoucense</taxon>
    </lineage>
</organism>